<sequence>MQRRRLTRCWVLLPCAVLILFLTACGEVAGRSSSETMLLPTARITGTTEPIEPLELELPSTTIATEPEATSTTPVVPVVMPQLPTPRNGPGDLPYPLTLTRLNFGVVGHLYYTDRRTALSKAREAGFRWFRQQIHWRDIEDRSGALLWGDLDSIVADVNNAGMLLMINITRSPGWYTSNGADGLPDNPATLARFAGALAERYRGRVHAILIWNEQNLAYENGGTIGPEDPGHFVEIMAATYTAIKAADPSIIVVAGAPASTATNDPAIAMDSLSYLQAMYTYKDGMIRDYFDVQALHPGGSANPPETLYPENPSQAQGWTDDPSFYFRHVENQRRVMEEAGMGHHQVWITEYGWATANTSPGYEFGNQISFETQRDYIVGAIRYTAEHYPWVSNMFLWNLNFTVLQREAGRNPLHEQGSFSIVNADWSPRPAFWGIQQAIAEISAMP</sequence>
<dbReference type="Proteomes" id="UP000220922">
    <property type="component" value="Unassembled WGS sequence"/>
</dbReference>
<comment type="similarity">
    <text evidence="3">Belongs to the glycosyl hydrolase 5 (cellulase A) family.</text>
</comment>
<protein>
    <recommendedName>
        <fullName evidence="4">Glycoside hydrolase family 5 domain-containing protein</fullName>
    </recommendedName>
</protein>
<gene>
    <name evidence="5" type="ORF">A9Q02_14845</name>
</gene>
<name>A0A2H3L5T8_9CHLR</name>
<organism evidence="5 6">
    <name type="scientific">Candidatus Chloroploca asiatica</name>
    <dbReference type="NCBI Taxonomy" id="1506545"/>
    <lineage>
        <taxon>Bacteria</taxon>
        <taxon>Bacillati</taxon>
        <taxon>Chloroflexota</taxon>
        <taxon>Chloroflexia</taxon>
        <taxon>Chloroflexales</taxon>
        <taxon>Chloroflexineae</taxon>
        <taxon>Oscillochloridaceae</taxon>
        <taxon>Candidatus Chloroploca</taxon>
    </lineage>
</organism>
<dbReference type="PROSITE" id="PS51257">
    <property type="entry name" value="PROKAR_LIPOPROTEIN"/>
    <property type="match status" value="1"/>
</dbReference>
<dbReference type="PANTHER" id="PTHR12631">
    <property type="entry name" value="ALPHA-L-IDURONIDASE"/>
    <property type="match status" value="1"/>
</dbReference>
<keyword evidence="1 3" id="KW-0378">Hydrolase</keyword>
<evidence type="ECO:0000256" key="1">
    <source>
        <dbReference type="ARBA" id="ARBA00022801"/>
    </source>
</evidence>
<dbReference type="Pfam" id="PF00150">
    <property type="entry name" value="Cellulase"/>
    <property type="match status" value="1"/>
</dbReference>
<proteinExistence type="inferred from homology"/>
<evidence type="ECO:0000256" key="2">
    <source>
        <dbReference type="ARBA" id="ARBA00023295"/>
    </source>
</evidence>
<dbReference type="Gene3D" id="3.20.20.80">
    <property type="entry name" value="Glycosidases"/>
    <property type="match status" value="1"/>
</dbReference>
<feature type="domain" description="Glycoside hydrolase family 5" evidence="4">
    <location>
        <begin position="114"/>
        <end position="266"/>
    </location>
</feature>
<dbReference type="GO" id="GO:0004553">
    <property type="term" value="F:hydrolase activity, hydrolyzing O-glycosyl compounds"/>
    <property type="evidence" value="ECO:0007669"/>
    <property type="project" value="InterPro"/>
</dbReference>
<evidence type="ECO:0000313" key="5">
    <source>
        <dbReference type="EMBL" id="PDV98575.1"/>
    </source>
</evidence>
<dbReference type="OrthoDB" id="136121at2"/>
<dbReference type="GO" id="GO:0000272">
    <property type="term" value="P:polysaccharide catabolic process"/>
    <property type="evidence" value="ECO:0007669"/>
    <property type="project" value="InterPro"/>
</dbReference>
<evidence type="ECO:0000313" key="6">
    <source>
        <dbReference type="Proteomes" id="UP000220922"/>
    </source>
</evidence>
<dbReference type="RefSeq" id="WP_097653397.1">
    <property type="nucleotide sequence ID" value="NZ_LYXE01000092.1"/>
</dbReference>
<dbReference type="SUPFAM" id="SSF51445">
    <property type="entry name" value="(Trans)glycosidases"/>
    <property type="match status" value="1"/>
</dbReference>
<dbReference type="InterPro" id="IPR017853">
    <property type="entry name" value="GH"/>
</dbReference>
<evidence type="ECO:0000259" key="4">
    <source>
        <dbReference type="Pfam" id="PF00150"/>
    </source>
</evidence>
<dbReference type="AlphaFoldDB" id="A0A2H3L5T8"/>
<dbReference type="PANTHER" id="PTHR12631:SF10">
    <property type="entry name" value="BETA-XYLOSIDASE-LIKE PROTEIN-RELATED"/>
    <property type="match status" value="1"/>
</dbReference>
<dbReference type="InterPro" id="IPR051923">
    <property type="entry name" value="Glycosyl_Hydrolase_39"/>
</dbReference>
<dbReference type="EMBL" id="LYXE01000092">
    <property type="protein sequence ID" value="PDV98575.1"/>
    <property type="molecule type" value="Genomic_DNA"/>
</dbReference>
<keyword evidence="6" id="KW-1185">Reference proteome</keyword>
<comment type="caution">
    <text evidence="5">The sequence shown here is derived from an EMBL/GenBank/DDBJ whole genome shotgun (WGS) entry which is preliminary data.</text>
</comment>
<keyword evidence="2 3" id="KW-0326">Glycosidase</keyword>
<dbReference type="InterPro" id="IPR001547">
    <property type="entry name" value="Glyco_hydro_5"/>
</dbReference>
<accession>A0A2H3L5T8</accession>
<evidence type="ECO:0000256" key="3">
    <source>
        <dbReference type="RuleBase" id="RU361153"/>
    </source>
</evidence>
<reference evidence="5 6" key="1">
    <citation type="submission" date="2016-05" db="EMBL/GenBank/DDBJ databases">
        <authorList>
            <person name="Lavstsen T."/>
            <person name="Jespersen J.S."/>
        </authorList>
    </citation>
    <scope>NUCLEOTIDE SEQUENCE [LARGE SCALE GENOMIC DNA]</scope>
    <source>
        <strain evidence="5 6">B7-9</strain>
    </source>
</reference>